<dbReference type="InterPro" id="IPR029000">
    <property type="entry name" value="Cyclophilin-like_dom_sf"/>
</dbReference>
<dbReference type="InterPro" id="IPR003778">
    <property type="entry name" value="CT_A_B"/>
</dbReference>
<dbReference type="RefSeq" id="WP_173301406.1">
    <property type="nucleotide sequence ID" value="NZ_JABRWQ010000004.1"/>
</dbReference>
<protein>
    <submittedName>
        <fullName evidence="5">Biotin-dependent carboxyltransferase family protein</fullName>
    </submittedName>
</protein>
<dbReference type="Proteomes" id="UP000805085">
    <property type="component" value="Unassembled WGS sequence"/>
</dbReference>
<dbReference type="Pfam" id="PF02626">
    <property type="entry name" value="CT_A_B"/>
    <property type="match status" value="1"/>
</dbReference>
<keyword evidence="2" id="KW-0378">Hydrolase</keyword>
<evidence type="ECO:0000313" key="5">
    <source>
        <dbReference type="EMBL" id="NRD23778.1"/>
    </source>
</evidence>
<accession>A0ABX2E5U0</accession>
<keyword evidence="3" id="KW-0067">ATP-binding</keyword>
<reference evidence="5 6" key="1">
    <citation type="journal article" date="2015" name="Int. J. Syst. Evol. Microbiol.">
        <title>Winogradskyella litoriviva sp. nov., isolated from coastal seawater.</title>
        <authorList>
            <person name="Nedashkovskaya O.I."/>
            <person name="Kukhlevskiy A.D."/>
            <person name="Zhukova N.V."/>
            <person name="Kim S.J."/>
            <person name="Rhee S.K."/>
            <person name="Mikhailov V.V."/>
        </authorList>
    </citation>
    <scope>NUCLEOTIDE SEQUENCE [LARGE SCALE GENOMIC DNA]</scope>
    <source>
        <strain evidence="5 6">KMM6491</strain>
    </source>
</reference>
<feature type="domain" description="Carboxyltransferase" evidence="4">
    <location>
        <begin position="23"/>
        <end position="282"/>
    </location>
</feature>
<gene>
    <name evidence="5" type="ORF">HNV10_11025</name>
</gene>
<name>A0ABX2E5U0_9FLAO</name>
<sequence>MIKVLKAGFYSTVQDQGRYGYRNFGVPVSGVMDSYSGEFANRLLGNDIDCAVLEMTMIGAELQFLKPTTIVITGANMRPVLNGNAIEMFKSILVKANDIISFRHAEGGFRTYLAVKGGLLSDFVLGSRSMAKEITTTVKIAKNDIIEYSSSSNIVNQKNAKLKYNSSHFKTDILEASRGPEFHNLSKEQQLLICKQDFKISKYNNRMAYQLIPEFKNNLAPILTAPVLPGTVQLTPSGQLIVLMRDCQTTGGYPRIFQLTENSVNVLSQKATGNALRIRLKG</sequence>
<evidence type="ECO:0000256" key="1">
    <source>
        <dbReference type="ARBA" id="ARBA00022741"/>
    </source>
</evidence>
<evidence type="ECO:0000256" key="3">
    <source>
        <dbReference type="ARBA" id="ARBA00022840"/>
    </source>
</evidence>
<evidence type="ECO:0000313" key="6">
    <source>
        <dbReference type="Proteomes" id="UP000805085"/>
    </source>
</evidence>
<proteinExistence type="predicted"/>
<organism evidence="5 6">
    <name type="scientific">Winogradskyella litoriviva</name>
    <dbReference type="NCBI Taxonomy" id="1220182"/>
    <lineage>
        <taxon>Bacteria</taxon>
        <taxon>Pseudomonadati</taxon>
        <taxon>Bacteroidota</taxon>
        <taxon>Flavobacteriia</taxon>
        <taxon>Flavobacteriales</taxon>
        <taxon>Flavobacteriaceae</taxon>
        <taxon>Winogradskyella</taxon>
    </lineage>
</organism>
<dbReference type="PANTHER" id="PTHR43309">
    <property type="entry name" value="5-OXOPROLINASE SUBUNIT C"/>
    <property type="match status" value="1"/>
</dbReference>
<dbReference type="PANTHER" id="PTHR43309:SF5">
    <property type="entry name" value="5-OXOPROLINASE SUBUNIT C"/>
    <property type="match status" value="1"/>
</dbReference>
<evidence type="ECO:0000256" key="2">
    <source>
        <dbReference type="ARBA" id="ARBA00022801"/>
    </source>
</evidence>
<dbReference type="SMART" id="SM00797">
    <property type="entry name" value="AHS2"/>
    <property type="match status" value="1"/>
</dbReference>
<dbReference type="Gene3D" id="2.40.100.10">
    <property type="entry name" value="Cyclophilin-like"/>
    <property type="match status" value="1"/>
</dbReference>
<keyword evidence="1" id="KW-0547">Nucleotide-binding</keyword>
<dbReference type="EMBL" id="JABRWQ010000004">
    <property type="protein sequence ID" value="NRD23778.1"/>
    <property type="molecule type" value="Genomic_DNA"/>
</dbReference>
<dbReference type="InterPro" id="IPR052708">
    <property type="entry name" value="PxpC"/>
</dbReference>
<evidence type="ECO:0000259" key="4">
    <source>
        <dbReference type="SMART" id="SM00797"/>
    </source>
</evidence>
<keyword evidence="6" id="KW-1185">Reference proteome</keyword>
<comment type="caution">
    <text evidence="5">The sequence shown here is derived from an EMBL/GenBank/DDBJ whole genome shotgun (WGS) entry which is preliminary data.</text>
</comment>